<dbReference type="Gene3D" id="3.30.565.10">
    <property type="entry name" value="Histidine kinase-like ATPase, C-terminal domain"/>
    <property type="match status" value="1"/>
</dbReference>
<dbReference type="InterPro" id="IPR005467">
    <property type="entry name" value="His_kinase_dom"/>
</dbReference>
<evidence type="ECO:0000256" key="1">
    <source>
        <dbReference type="ARBA" id="ARBA00000085"/>
    </source>
</evidence>
<dbReference type="RefSeq" id="WP_110019857.1">
    <property type="nucleotide sequence ID" value="NZ_QGTJ01000012.1"/>
</dbReference>
<evidence type="ECO:0000256" key="3">
    <source>
        <dbReference type="ARBA" id="ARBA00012438"/>
    </source>
</evidence>
<dbReference type="PANTHER" id="PTHR45436:SF5">
    <property type="entry name" value="SENSOR HISTIDINE KINASE TRCS"/>
    <property type="match status" value="1"/>
</dbReference>
<keyword evidence="7 12" id="KW-0418">Kinase</keyword>
<evidence type="ECO:0000256" key="7">
    <source>
        <dbReference type="ARBA" id="ARBA00022777"/>
    </source>
</evidence>
<protein>
    <recommendedName>
        <fullName evidence="3">histidine kinase</fullName>
        <ecNumber evidence="3">2.7.13.3</ecNumber>
    </recommendedName>
</protein>
<evidence type="ECO:0000259" key="11">
    <source>
        <dbReference type="PROSITE" id="PS50109"/>
    </source>
</evidence>
<dbReference type="Pfam" id="PF02518">
    <property type="entry name" value="HATPase_c"/>
    <property type="match status" value="1"/>
</dbReference>
<dbReference type="PANTHER" id="PTHR45436">
    <property type="entry name" value="SENSOR HISTIDINE KINASE YKOH"/>
    <property type="match status" value="1"/>
</dbReference>
<dbReference type="InterPro" id="IPR004358">
    <property type="entry name" value="Sig_transdc_His_kin-like_C"/>
</dbReference>
<evidence type="ECO:0000256" key="2">
    <source>
        <dbReference type="ARBA" id="ARBA00004370"/>
    </source>
</evidence>
<keyword evidence="10" id="KW-0175">Coiled coil</keyword>
<dbReference type="GO" id="GO:0005886">
    <property type="term" value="C:plasma membrane"/>
    <property type="evidence" value="ECO:0007669"/>
    <property type="project" value="TreeGrafter"/>
</dbReference>
<dbReference type="OrthoDB" id="9809567at2"/>
<evidence type="ECO:0000313" key="12">
    <source>
        <dbReference type="EMBL" id="PWV59058.1"/>
    </source>
</evidence>
<dbReference type="Proteomes" id="UP000246569">
    <property type="component" value="Unassembled WGS sequence"/>
</dbReference>
<accession>A0A317MSF2</accession>
<name>A0A317MSF2_9GAMM</name>
<dbReference type="EMBL" id="QGTJ01000012">
    <property type="protein sequence ID" value="PWV59058.1"/>
    <property type="molecule type" value="Genomic_DNA"/>
</dbReference>
<dbReference type="InterPro" id="IPR036890">
    <property type="entry name" value="HATPase_C_sf"/>
</dbReference>
<dbReference type="GO" id="GO:0004673">
    <property type="term" value="F:protein histidine kinase activity"/>
    <property type="evidence" value="ECO:0007669"/>
    <property type="project" value="UniProtKB-EC"/>
</dbReference>
<keyword evidence="13" id="KW-1185">Reference proteome</keyword>
<keyword evidence="8" id="KW-1133">Transmembrane helix</keyword>
<evidence type="ECO:0000313" key="13">
    <source>
        <dbReference type="Proteomes" id="UP000246569"/>
    </source>
</evidence>
<dbReference type="EC" id="2.7.13.3" evidence="3"/>
<keyword evidence="5" id="KW-0808">Transferase</keyword>
<evidence type="ECO:0000256" key="4">
    <source>
        <dbReference type="ARBA" id="ARBA00022553"/>
    </source>
</evidence>
<organism evidence="12 13">
    <name type="scientific">Plasticicumulans acidivorans</name>
    <dbReference type="NCBI Taxonomy" id="886464"/>
    <lineage>
        <taxon>Bacteria</taxon>
        <taxon>Pseudomonadati</taxon>
        <taxon>Pseudomonadota</taxon>
        <taxon>Gammaproteobacteria</taxon>
        <taxon>Candidatus Competibacteraceae</taxon>
        <taxon>Plasticicumulans</taxon>
    </lineage>
</organism>
<feature type="domain" description="Histidine kinase" evidence="11">
    <location>
        <begin position="239"/>
        <end position="442"/>
    </location>
</feature>
<dbReference type="AlphaFoldDB" id="A0A317MSF2"/>
<dbReference type="SMART" id="SM00387">
    <property type="entry name" value="HATPase_c"/>
    <property type="match status" value="1"/>
</dbReference>
<keyword evidence="4" id="KW-0597">Phosphoprotein</keyword>
<sequence>MTSLESRLSRGLILTLALLALLGFGLAHYSINRLTNEFIVGRLEHDLDALLADLELDASGHPQLASDSLKPVFEQPYSGHYFKISAPGGELRSRSLWDADFPLPEPSGNGIASLEVPGPDRQELLVIARRVRFGDESVTVGVTEDLSAFHTGLRTLTASLSGLALAAFGGLLLWQRLLIRRGLAPLEWVRRDLQQLGEGRIERLPTEVPQELRPLVDEINRLGTLVAQRLQRSRNALGNLAHALKTPLAVLTQLERHPALSEHAHLRDELTRRTQEIDRLLRRELKRARIAGSATPGMRVDLEREIDALVAVLERIHAERRLSFGTRIAAQSAPIDRDDLLELLGNLMDNACQWAHSRVLVSAAEADGELVLTVEDDGPGVADEQLALLGQRGKRLDESRAGSGLGLAIAQDIVDSYAGRLQLGRSTTLGGFSAQIRLPLAASH</sequence>
<comment type="catalytic activity">
    <reaction evidence="1">
        <text>ATP + protein L-histidine = ADP + protein N-phospho-L-histidine.</text>
        <dbReference type="EC" id="2.7.13.3"/>
    </reaction>
</comment>
<evidence type="ECO:0000256" key="9">
    <source>
        <dbReference type="ARBA" id="ARBA00023136"/>
    </source>
</evidence>
<keyword evidence="9" id="KW-0472">Membrane</keyword>
<dbReference type="InterPro" id="IPR050428">
    <property type="entry name" value="TCS_sensor_his_kinase"/>
</dbReference>
<evidence type="ECO:0000256" key="5">
    <source>
        <dbReference type="ARBA" id="ARBA00022679"/>
    </source>
</evidence>
<reference evidence="12 13" key="1">
    <citation type="submission" date="2018-05" db="EMBL/GenBank/DDBJ databases">
        <title>Genomic Encyclopedia of Type Strains, Phase IV (KMG-IV): sequencing the most valuable type-strain genomes for metagenomic binning, comparative biology and taxonomic classification.</title>
        <authorList>
            <person name="Goeker M."/>
        </authorList>
    </citation>
    <scope>NUCLEOTIDE SEQUENCE [LARGE SCALE GENOMIC DNA]</scope>
    <source>
        <strain evidence="12 13">DSM 23606</strain>
    </source>
</reference>
<dbReference type="SUPFAM" id="SSF55874">
    <property type="entry name" value="ATPase domain of HSP90 chaperone/DNA topoisomerase II/histidine kinase"/>
    <property type="match status" value="1"/>
</dbReference>
<comment type="caution">
    <text evidence="12">The sequence shown here is derived from an EMBL/GenBank/DDBJ whole genome shotgun (WGS) entry which is preliminary data.</text>
</comment>
<feature type="coiled-coil region" evidence="10">
    <location>
        <begin position="263"/>
        <end position="319"/>
    </location>
</feature>
<proteinExistence type="predicted"/>
<evidence type="ECO:0000256" key="10">
    <source>
        <dbReference type="SAM" id="Coils"/>
    </source>
</evidence>
<evidence type="ECO:0000256" key="6">
    <source>
        <dbReference type="ARBA" id="ARBA00022692"/>
    </source>
</evidence>
<dbReference type="GO" id="GO:0000160">
    <property type="term" value="P:phosphorelay signal transduction system"/>
    <property type="evidence" value="ECO:0007669"/>
    <property type="project" value="TreeGrafter"/>
</dbReference>
<comment type="subcellular location">
    <subcellularLocation>
        <location evidence="2">Membrane</location>
    </subcellularLocation>
</comment>
<keyword evidence="6" id="KW-0812">Transmembrane</keyword>
<dbReference type="PROSITE" id="PS50109">
    <property type="entry name" value="HIS_KIN"/>
    <property type="match status" value="1"/>
</dbReference>
<gene>
    <name evidence="12" type="ORF">C7443_11256</name>
</gene>
<dbReference type="InterPro" id="IPR003594">
    <property type="entry name" value="HATPase_dom"/>
</dbReference>
<evidence type="ECO:0000256" key="8">
    <source>
        <dbReference type="ARBA" id="ARBA00022989"/>
    </source>
</evidence>
<dbReference type="PRINTS" id="PR00344">
    <property type="entry name" value="BCTRLSENSOR"/>
</dbReference>